<dbReference type="WBParaSite" id="sdigi.contig231.g6432.t1">
    <property type="protein sequence ID" value="sdigi.contig231.g6432.t1"/>
    <property type="gene ID" value="sdigi.contig231.g6432"/>
</dbReference>
<organism evidence="2 3">
    <name type="scientific">Setaria digitata</name>
    <dbReference type="NCBI Taxonomy" id="48799"/>
    <lineage>
        <taxon>Eukaryota</taxon>
        <taxon>Metazoa</taxon>
        <taxon>Ecdysozoa</taxon>
        <taxon>Nematoda</taxon>
        <taxon>Chromadorea</taxon>
        <taxon>Rhabditida</taxon>
        <taxon>Spirurina</taxon>
        <taxon>Spiruromorpha</taxon>
        <taxon>Filarioidea</taxon>
        <taxon>Setariidae</taxon>
        <taxon>Setaria</taxon>
    </lineage>
</organism>
<accession>A0A915PLJ1</accession>
<reference evidence="3" key="1">
    <citation type="submission" date="2022-11" db="UniProtKB">
        <authorList>
            <consortium name="WormBaseParasite"/>
        </authorList>
    </citation>
    <scope>IDENTIFICATION</scope>
</reference>
<keyword evidence="2" id="KW-1185">Reference proteome</keyword>
<proteinExistence type="predicted"/>
<dbReference type="AlphaFoldDB" id="A0A915PLJ1"/>
<evidence type="ECO:0000313" key="2">
    <source>
        <dbReference type="Proteomes" id="UP000887581"/>
    </source>
</evidence>
<name>A0A915PLJ1_9BILA</name>
<evidence type="ECO:0000313" key="3">
    <source>
        <dbReference type="WBParaSite" id="sdigi.contig231.g6432.t1"/>
    </source>
</evidence>
<protein>
    <submittedName>
        <fullName evidence="3">Uncharacterized protein</fullName>
    </submittedName>
</protein>
<sequence length="137" mass="15607">MDALREVSDRYVFAAAGLQKMTRLRKVWPTIAAVIGDVYGREKLTKWYRWTGKKRALQRRLQNEHQRGCQRKFAAGNEDGGEPETEDVRIGRRLAVVVVVASGRRAFRLAETLESKFAGEKNESHPDESAALFENDD</sequence>
<feature type="region of interest" description="Disordered" evidence="1">
    <location>
        <begin position="67"/>
        <end position="86"/>
    </location>
</feature>
<feature type="region of interest" description="Disordered" evidence="1">
    <location>
        <begin position="118"/>
        <end position="137"/>
    </location>
</feature>
<dbReference type="Proteomes" id="UP000887581">
    <property type="component" value="Unplaced"/>
</dbReference>
<evidence type="ECO:0000256" key="1">
    <source>
        <dbReference type="SAM" id="MobiDB-lite"/>
    </source>
</evidence>
<feature type="compositionally biased region" description="Basic and acidic residues" evidence="1">
    <location>
        <begin position="118"/>
        <end position="128"/>
    </location>
</feature>